<evidence type="ECO:0000313" key="14">
    <source>
        <dbReference type="EMBL" id="ABL99741.1"/>
    </source>
</evidence>
<dbReference type="KEGG" id="saz:Sama_1534"/>
<dbReference type="Pfam" id="PF00557">
    <property type="entry name" value="Peptidase_M24"/>
    <property type="match status" value="1"/>
</dbReference>
<keyword evidence="15" id="KW-1185">Reference proteome</keyword>
<keyword evidence="6" id="KW-0479">Metal-binding</keyword>
<dbReference type="HOGENOM" id="CLU_017266_1_0_6"/>
<dbReference type="eggNOG" id="COG0006">
    <property type="taxonomic scope" value="Bacteria"/>
</dbReference>
<dbReference type="InterPro" id="IPR052433">
    <property type="entry name" value="X-Pro_dipept-like"/>
</dbReference>
<dbReference type="InterPro" id="IPR007865">
    <property type="entry name" value="Aminopep_P_N"/>
</dbReference>
<evidence type="ECO:0000256" key="10">
    <source>
        <dbReference type="ARBA" id="ARBA00069363"/>
    </source>
</evidence>
<name>A1S5T5_SHEAM</name>
<sequence>MATSTDITLYTARRSALLDRLPPASLIVLAGYQQKVRSKNIKYHFRQDNDFLYLTGFAEPDALALIYREGNRDYLTLFCRPRDQAAEVSFGQRAGPEGAIAKYGADYAFAIDEFEPRLLEALKGKTQVFVSDELNRLPTLWQLINRERFHTPFDVPKAYRQLSALGAVLHPMRVIKSESEIALIRHAVNASISGHKALMRTTTPGIHEGLLAATFMLEIAKHGCVDVGYPNIVASGNNACCLHYEDNCCEIKAGELVLVDAGAEYDHYSADITRTFPATGHFSAAQRQIHNLVLSALDAAIARVRPGARWNEIYQTCMEVMARGLIELGLLDGSFDDVMASERYKRFTVHKTGHWLGMDVHDVGPYQDETGDWRIFEPGMVFTIEPGIYIPVDALDVPSQYRGMGVRIEDDILVTQQGCENLSAACPRSSDEIEAFMAANR</sequence>
<protein>
    <recommendedName>
        <fullName evidence="10">Xaa-Pro aminopeptidase</fullName>
        <ecNumber evidence="4">3.4.11.9</ecNumber>
    </recommendedName>
    <alternativeName>
        <fullName evidence="11">Aminopeptidase P II</fullName>
    </alternativeName>
    <alternativeName>
        <fullName evidence="12">X-Pro aminopeptidase</fullName>
    </alternativeName>
</protein>
<dbReference type="AlphaFoldDB" id="A1S5T5"/>
<dbReference type="GO" id="GO:0006508">
    <property type="term" value="P:proteolysis"/>
    <property type="evidence" value="ECO:0007669"/>
    <property type="project" value="UniProtKB-KW"/>
</dbReference>
<evidence type="ECO:0000256" key="12">
    <source>
        <dbReference type="ARBA" id="ARBA00081411"/>
    </source>
</evidence>
<dbReference type="Pfam" id="PF05195">
    <property type="entry name" value="AMP_N"/>
    <property type="match status" value="1"/>
</dbReference>
<dbReference type="InterPro" id="IPR029149">
    <property type="entry name" value="Creatin/AminoP/Spt16_N"/>
</dbReference>
<dbReference type="OrthoDB" id="9806388at2"/>
<comment type="catalytic activity">
    <reaction evidence="1">
        <text>Release of any N-terminal amino acid, including proline, that is linked to proline, even from a dipeptide or tripeptide.</text>
        <dbReference type="EC" id="3.4.11.9"/>
    </reaction>
</comment>
<dbReference type="GO" id="GO:0070006">
    <property type="term" value="F:metalloaminopeptidase activity"/>
    <property type="evidence" value="ECO:0007669"/>
    <property type="project" value="InterPro"/>
</dbReference>
<gene>
    <name evidence="14" type="ordered locus">Sama_1534</name>
</gene>
<dbReference type="PANTHER" id="PTHR43226:SF4">
    <property type="entry name" value="XAA-PRO AMINOPEPTIDASE 3"/>
    <property type="match status" value="1"/>
</dbReference>
<evidence type="ECO:0000256" key="2">
    <source>
        <dbReference type="ARBA" id="ARBA00001936"/>
    </source>
</evidence>
<dbReference type="InterPro" id="IPR036005">
    <property type="entry name" value="Creatinase/aminopeptidase-like"/>
</dbReference>
<keyword evidence="5" id="KW-0645">Protease</keyword>
<keyword evidence="7 14" id="KW-0378">Hydrolase</keyword>
<reference evidence="14 15" key="1">
    <citation type="submission" date="2006-12" db="EMBL/GenBank/DDBJ databases">
        <title>Complete sequence of Shewanella amazonensis SB2B.</title>
        <authorList>
            <consortium name="US DOE Joint Genome Institute"/>
            <person name="Copeland A."/>
            <person name="Lucas S."/>
            <person name="Lapidus A."/>
            <person name="Barry K."/>
            <person name="Detter J.C."/>
            <person name="Glavina del Rio T."/>
            <person name="Hammon N."/>
            <person name="Israni S."/>
            <person name="Dalin E."/>
            <person name="Tice H."/>
            <person name="Pitluck S."/>
            <person name="Munk A.C."/>
            <person name="Brettin T."/>
            <person name="Bruce D."/>
            <person name="Han C."/>
            <person name="Tapia R."/>
            <person name="Gilna P."/>
            <person name="Schmutz J."/>
            <person name="Larimer F."/>
            <person name="Land M."/>
            <person name="Hauser L."/>
            <person name="Kyrpides N."/>
            <person name="Mikhailova N."/>
            <person name="Fredrickson J."/>
            <person name="Richardson P."/>
        </authorList>
    </citation>
    <scope>NUCLEOTIDE SEQUENCE [LARGE SCALE GENOMIC DNA]</scope>
    <source>
        <strain evidence="15">ATCC BAA-1098 / SB2B</strain>
    </source>
</reference>
<dbReference type="STRING" id="326297.Sama_1534"/>
<evidence type="ECO:0000256" key="1">
    <source>
        <dbReference type="ARBA" id="ARBA00001424"/>
    </source>
</evidence>
<evidence type="ECO:0000256" key="3">
    <source>
        <dbReference type="ARBA" id="ARBA00008766"/>
    </source>
</evidence>
<feature type="domain" description="Aminopeptidase P N-terminal" evidence="13">
    <location>
        <begin position="5"/>
        <end position="138"/>
    </location>
</feature>
<dbReference type="EMBL" id="CP000507">
    <property type="protein sequence ID" value="ABL99741.1"/>
    <property type="molecule type" value="Genomic_DNA"/>
</dbReference>
<evidence type="ECO:0000256" key="6">
    <source>
        <dbReference type="ARBA" id="ARBA00022723"/>
    </source>
</evidence>
<keyword evidence="8" id="KW-0482">Metalloprotease</keyword>
<dbReference type="Proteomes" id="UP000009175">
    <property type="component" value="Chromosome"/>
</dbReference>
<evidence type="ECO:0000256" key="7">
    <source>
        <dbReference type="ARBA" id="ARBA00022801"/>
    </source>
</evidence>
<dbReference type="SMART" id="SM01011">
    <property type="entry name" value="AMP_N"/>
    <property type="match status" value="1"/>
</dbReference>
<evidence type="ECO:0000313" key="15">
    <source>
        <dbReference type="Proteomes" id="UP000009175"/>
    </source>
</evidence>
<dbReference type="PANTHER" id="PTHR43226">
    <property type="entry name" value="XAA-PRO AMINOPEPTIDASE 3"/>
    <property type="match status" value="1"/>
</dbReference>
<dbReference type="InterPro" id="IPR000994">
    <property type="entry name" value="Pept_M24"/>
</dbReference>
<evidence type="ECO:0000259" key="13">
    <source>
        <dbReference type="SMART" id="SM01011"/>
    </source>
</evidence>
<dbReference type="GO" id="GO:0030145">
    <property type="term" value="F:manganese ion binding"/>
    <property type="evidence" value="ECO:0007669"/>
    <property type="project" value="InterPro"/>
</dbReference>
<dbReference type="EC" id="3.4.11.9" evidence="4"/>
<evidence type="ECO:0000256" key="11">
    <source>
        <dbReference type="ARBA" id="ARBA00075356"/>
    </source>
</evidence>
<dbReference type="SUPFAM" id="SSF55920">
    <property type="entry name" value="Creatinase/aminopeptidase"/>
    <property type="match status" value="1"/>
</dbReference>
<keyword evidence="9" id="KW-0464">Manganese</keyword>
<dbReference type="FunFam" id="3.90.230.10:FF:000002">
    <property type="entry name" value="Xaa-Pro aminopeptidase 3"/>
    <property type="match status" value="1"/>
</dbReference>
<dbReference type="RefSeq" id="WP_011759649.1">
    <property type="nucleotide sequence ID" value="NC_008700.1"/>
</dbReference>
<dbReference type="SUPFAM" id="SSF53092">
    <property type="entry name" value="Creatinase/prolidase N-terminal domain"/>
    <property type="match status" value="1"/>
</dbReference>
<proteinExistence type="inferred from homology"/>
<comment type="cofactor">
    <cofactor evidence="2">
        <name>Mn(2+)</name>
        <dbReference type="ChEBI" id="CHEBI:29035"/>
    </cofactor>
</comment>
<dbReference type="Gene3D" id="3.40.350.10">
    <property type="entry name" value="Creatinase/prolidase N-terminal domain"/>
    <property type="match status" value="1"/>
</dbReference>
<dbReference type="CDD" id="cd01087">
    <property type="entry name" value="Prolidase"/>
    <property type="match status" value="1"/>
</dbReference>
<evidence type="ECO:0000256" key="8">
    <source>
        <dbReference type="ARBA" id="ARBA00023049"/>
    </source>
</evidence>
<comment type="similarity">
    <text evidence="3">Belongs to the peptidase M24B family.</text>
</comment>
<evidence type="ECO:0000256" key="4">
    <source>
        <dbReference type="ARBA" id="ARBA00012574"/>
    </source>
</evidence>
<organism evidence="14 15">
    <name type="scientific">Shewanella amazonensis (strain ATCC BAA-1098 / SB2B)</name>
    <dbReference type="NCBI Taxonomy" id="326297"/>
    <lineage>
        <taxon>Bacteria</taxon>
        <taxon>Pseudomonadati</taxon>
        <taxon>Pseudomonadota</taxon>
        <taxon>Gammaproteobacteria</taxon>
        <taxon>Alteromonadales</taxon>
        <taxon>Shewanellaceae</taxon>
        <taxon>Shewanella</taxon>
    </lineage>
</organism>
<evidence type="ECO:0000256" key="9">
    <source>
        <dbReference type="ARBA" id="ARBA00023211"/>
    </source>
</evidence>
<keyword evidence="14" id="KW-0031">Aminopeptidase</keyword>
<dbReference type="Gene3D" id="3.90.230.10">
    <property type="entry name" value="Creatinase/methionine aminopeptidase superfamily"/>
    <property type="match status" value="1"/>
</dbReference>
<accession>A1S5T5</accession>
<evidence type="ECO:0000256" key="5">
    <source>
        <dbReference type="ARBA" id="ARBA00022670"/>
    </source>
</evidence>